<name>A0A9W7F1F2_9STRA</name>
<dbReference type="Pfam" id="PF01553">
    <property type="entry name" value="Acyltransferase"/>
    <property type="match status" value="1"/>
</dbReference>
<dbReference type="InterPro" id="IPR052744">
    <property type="entry name" value="GPAT/DAPAT"/>
</dbReference>
<dbReference type="GO" id="GO:0016287">
    <property type="term" value="F:glycerone-phosphate O-acyltransferase activity"/>
    <property type="evidence" value="ECO:0007669"/>
    <property type="project" value="TreeGrafter"/>
</dbReference>
<dbReference type="SUPFAM" id="SSF69593">
    <property type="entry name" value="Glycerol-3-phosphate (1)-acyltransferase"/>
    <property type="match status" value="1"/>
</dbReference>
<dbReference type="PANTHER" id="PTHR31605:SF0">
    <property type="entry name" value="GLYCEROL-3-PHOSPHATE O-ACYLTRANSFERASE 1"/>
    <property type="match status" value="1"/>
</dbReference>
<dbReference type="EMBL" id="BRXX01000210">
    <property type="protein sequence ID" value="GMH98042.1"/>
    <property type="molecule type" value="Genomic_DNA"/>
</dbReference>
<sequence length="190" mass="20362">MQRTIHSLLTTAARVYLRKIEVRGASHVPKVPAIYAGNHPSGLIDPIVVMSALPDKVFCSVAKASLFSAPVVSYLVKTMEAIPVAKADDGDSRLVNGRNIVIFPEGTCNSTPTIKSLKIGTAKMAFEVALNNGPRVPIVPLGLFYSSPSGNEFRGSVLVDVGRPITLTDEQVIRYEKGDRGARNELCAEG</sequence>
<gene>
    <name evidence="2" type="ORF">TrVE_jg4630</name>
</gene>
<organism evidence="2 3">
    <name type="scientific">Triparma verrucosa</name>
    <dbReference type="NCBI Taxonomy" id="1606542"/>
    <lineage>
        <taxon>Eukaryota</taxon>
        <taxon>Sar</taxon>
        <taxon>Stramenopiles</taxon>
        <taxon>Ochrophyta</taxon>
        <taxon>Bolidophyceae</taxon>
        <taxon>Parmales</taxon>
        <taxon>Triparmaceae</taxon>
        <taxon>Triparma</taxon>
    </lineage>
</organism>
<evidence type="ECO:0000313" key="3">
    <source>
        <dbReference type="Proteomes" id="UP001165160"/>
    </source>
</evidence>
<accession>A0A9W7F1F2</accession>
<feature type="domain" description="Phospholipid/glycerol acyltransferase" evidence="1">
    <location>
        <begin position="33"/>
        <end position="146"/>
    </location>
</feature>
<dbReference type="Proteomes" id="UP001165160">
    <property type="component" value="Unassembled WGS sequence"/>
</dbReference>
<dbReference type="AlphaFoldDB" id="A0A9W7F1F2"/>
<comment type="caution">
    <text evidence="2">The sequence shown here is derived from an EMBL/GenBank/DDBJ whole genome shotgun (WGS) entry which is preliminary data.</text>
</comment>
<evidence type="ECO:0000313" key="2">
    <source>
        <dbReference type="EMBL" id="GMH98042.1"/>
    </source>
</evidence>
<dbReference type="InterPro" id="IPR002123">
    <property type="entry name" value="Plipid/glycerol_acylTrfase"/>
</dbReference>
<dbReference type="GO" id="GO:0008654">
    <property type="term" value="P:phospholipid biosynthetic process"/>
    <property type="evidence" value="ECO:0007669"/>
    <property type="project" value="TreeGrafter"/>
</dbReference>
<keyword evidence="3" id="KW-1185">Reference proteome</keyword>
<protein>
    <recommendedName>
        <fullName evidence="1">Phospholipid/glycerol acyltransferase domain-containing protein</fullName>
    </recommendedName>
</protein>
<evidence type="ECO:0000259" key="1">
    <source>
        <dbReference type="SMART" id="SM00563"/>
    </source>
</evidence>
<dbReference type="GO" id="GO:0004366">
    <property type="term" value="F:glycerol-3-phosphate O-acyltransferase activity"/>
    <property type="evidence" value="ECO:0007669"/>
    <property type="project" value="TreeGrafter"/>
</dbReference>
<dbReference type="SMART" id="SM00563">
    <property type="entry name" value="PlsC"/>
    <property type="match status" value="1"/>
</dbReference>
<dbReference type="PANTHER" id="PTHR31605">
    <property type="entry name" value="GLYCEROL-3-PHOSPHATE O-ACYLTRANSFERASE 1"/>
    <property type="match status" value="1"/>
</dbReference>
<reference evidence="3" key="1">
    <citation type="journal article" date="2023" name="Commun. Biol.">
        <title>Genome analysis of Parmales, the sister group of diatoms, reveals the evolutionary specialization of diatoms from phago-mixotrophs to photoautotrophs.</title>
        <authorList>
            <person name="Ban H."/>
            <person name="Sato S."/>
            <person name="Yoshikawa S."/>
            <person name="Yamada K."/>
            <person name="Nakamura Y."/>
            <person name="Ichinomiya M."/>
            <person name="Sato N."/>
            <person name="Blanc-Mathieu R."/>
            <person name="Endo H."/>
            <person name="Kuwata A."/>
            <person name="Ogata H."/>
        </authorList>
    </citation>
    <scope>NUCLEOTIDE SEQUENCE [LARGE SCALE GENOMIC DNA]</scope>
    <source>
        <strain evidence="3">NIES 3699</strain>
    </source>
</reference>
<proteinExistence type="predicted"/>